<keyword evidence="1" id="KW-1133">Transmembrane helix</keyword>
<evidence type="ECO:0000313" key="2">
    <source>
        <dbReference type="EMBL" id="MEB3103983.1"/>
    </source>
</evidence>
<gene>
    <name evidence="2" type="ORF">VF724_20430</name>
</gene>
<protein>
    <recommendedName>
        <fullName evidence="4">Flp pilus-assembly TadG-like N-terminal domain-containing protein</fullName>
    </recommendedName>
</protein>
<evidence type="ECO:0000256" key="1">
    <source>
        <dbReference type="SAM" id="Phobius"/>
    </source>
</evidence>
<dbReference type="EMBL" id="JAYJLD010000064">
    <property type="protein sequence ID" value="MEB3103983.1"/>
    <property type="molecule type" value="Genomic_DNA"/>
</dbReference>
<evidence type="ECO:0000313" key="3">
    <source>
        <dbReference type="Proteomes" id="UP001310386"/>
    </source>
</evidence>
<dbReference type="RefSeq" id="WP_371756108.1">
    <property type="nucleotide sequence ID" value="NZ_JAYJLD010000064.1"/>
</dbReference>
<dbReference type="Proteomes" id="UP001310386">
    <property type="component" value="Unassembled WGS sequence"/>
</dbReference>
<keyword evidence="1" id="KW-0472">Membrane</keyword>
<reference evidence="2" key="1">
    <citation type="submission" date="2023-12" db="EMBL/GenBank/DDBJ databases">
        <title>Fervidustalea candida gen. nov., sp. nov., a novel member of the family Paenibacillaceae isolated from a geothermal area.</title>
        <authorList>
            <person name="Li W.-J."/>
            <person name="Jiao J.-Y."/>
            <person name="Chen Y."/>
        </authorList>
    </citation>
    <scope>NUCLEOTIDE SEQUENCE</scope>
    <source>
        <strain evidence="2">SYSU GA230002</strain>
    </source>
</reference>
<proteinExistence type="predicted"/>
<sequence>MNTLSKFLKGRKGGANAILGVVILLGSMFMIMLLLEIGRLYIIVEKIQNDLDASNAATWAVVDRERLAYKQIQFNSVIESRAIGDNRAKQKFIEFLKRNMDLNASLGPNDPDKYIAGPITIERFEVYLKSDLPLTNSDRIYINKVSVYSKINVSIKLMFSMFGDVYQAKVKRVTNLEDDL</sequence>
<keyword evidence="3" id="KW-1185">Reference proteome</keyword>
<keyword evidence="1" id="KW-0812">Transmembrane</keyword>
<accession>A0ABU5ZP21</accession>
<feature type="transmembrane region" description="Helical" evidence="1">
    <location>
        <begin position="15"/>
        <end position="35"/>
    </location>
</feature>
<comment type="caution">
    <text evidence="2">The sequence shown here is derived from an EMBL/GenBank/DDBJ whole genome shotgun (WGS) entry which is preliminary data.</text>
</comment>
<evidence type="ECO:0008006" key="4">
    <source>
        <dbReference type="Google" id="ProtNLM"/>
    </source>
</evidence>
<name>A0ABU5ZP21_9BACL</name>
<organism evidence="2 3">
    <name type="scientific">Ferviditalea candida</name>
    <dbReference type="NCBI Taxonomy" id="3108399"/>
    <lineage>
        <taxon>Bacteria</taxon>
        <taxon>Bacillati</taxon>
        <taxon>Bacillota</taxon>
        <taxon>Bacilli</taxon>
        <taxon>Bacillales</taxon>
        <taxon>Paenibacillaceae</taxon>
        <taxon>Ferviditalea</taxon>
    </lineage>
</organism>